<dbReference type="Proteomes" id="UP000829364">
    <property type="component" value="Chromosome 4"/>
</dbReference>
<gene>
    <name evidence="2" type="ORF">JDV02_005237</name>
</gene>
<evidence type="ECO:0000256" key="1">
    <source>
        <dbReference type="SAM" id="MobiDB-lite"/>
    </source>
</evidence>
<organism evidence="2 3">
    <name type="scientific">Purpureocillium takamizusanense</name>
    <dbReference type="NCBI Taxonomy" id="2060973"/>
    <lineage>
        <taxon>Eukaryota</taxon>
        <taxon>Fungi</taxon>
        <taxon>Dikarya</taxon>
        <taxon>Ascomycota</taxon>
        <taxon>Pezizomycotina</taxon>
        <taxon>Sordariomycetes</taxon>
        <taxon>Hypocreomycetidae</taxon>
        <taxon>Hypocreales</taxon>
        <taxon>Ophiocordycipitaceae</taxon>
        <taxon>Purpureocillium</taxon>
    </lineage>
</organism>
<evidence type="ECO:0000313" key="2">
    <source>
        <dbReference type="EMBL" id="UNI19018.1"/>
    </source>
</evidence>
<accession>A0A9Q8QG51</accession>
<dbReference type="EMBL" id="CP086357">
    <property type="protein sequence ID" value="UNI19018.1"/>
    <property type="molecule type" value="Genomic_DNA"/>
</dbReference>
<proteinExistence type="predicted"/>
<feature type="region of interest" description="Disordered" evidence="1">
    <location>
        <begin position="31"/>
        <end position="52"/>
    </location>
</feature>
<reference evidence="2" key="1">
    <citation type="submission" date="2021-11" db="EMBL/GenBank/DDBJ databases">
        <title>Purpureocillium_takamizusanense_genome.</title>
        <authorList>
            <person name="Nguyen N.-H."/>
        </authorList>
    </citation>
    <scope>NUCLEOTIDE SEQUENCE</scope>
    <source>
        <strain evidence="2">PT3</strain>
    </source>
</reference>
<keyword evidence="3" id="KW-1185">Reference proteome</keyword>
<protein>
    <submittedName>
        <fullName evidence="2">Uncharacterized protein</fullName>
    </submittedName>
</protein>
<dbReference type="GeneID" id="72067186"/>
<dbReference type="RefSeq" id="XP_047842499.1">
    <property type="nucleotide sequence ID" value="XM_047986517.1"/>
</dbReference>
<dbReference type="AlphaFoldDB" id="A0A9Q8QG51"/>
<sequence>MKRLMSLEMRVLTMPRRAAQLHAVPEMAARHRNAPPGDEGAASLGGPSLRVPTQRSPLPALCHAMSRTSSCPPALACSATVRLARHGLVSPDHMAPDKGCFPWPSRHMRAGGGWRVAAWQQHLEQRRPPNSLGLL</sequence>
<evidence type="ECO:0000313" key="3">
    <source>
        <dbReference type="Proteomes" id="UP000829364"/>
    </source>
</evidence>
<name>A0A9Q8QG51_9HYPO</name>
<dbReference type="KEGG" id="ptkz:JDV02_005237"/>